<evidence type="ECO:0000256" key="4">
    <source>
        <dbReference type="ARBA" id="ARBA00022729"/>
    </source>
</evidence>
<proteinExistence type="inferred from homology"/>
<dbReference type="NCBIfam" id="TIGR02887">
    <property type="entry name" value="spore_ger_x_C"/>
    <property type="match status" value="1"/>
</dbReference>
<comment type="caution">
    <text evidence="10">The sequence shown here is derived from an EMBL/GenBank/DDBJ whole genome shotgun (WGS) entry which is preliminary data.</text>
</comment>
<dbReference type="PANTHER" id="PTHR35789">
    <property type="entry name" value="SPORE GERMINATION PROTEIN B3"/>
    <property type="match status" value="1"/>
</dbReference>
<keyword evidence="7" id="KW-0449">Lipoprotein</keyword>
<feature type="domain" description="Spore germination GerAC-like C-terminal" evidence="8">
    <location>
        <begin position="223"/>
        <end position="392"/>
    </location>
</feature>
<sequence>MRTARSLRVLSASLFLLSMTGCWDRVEIEDVGIVLGIGFDMPAHEATNQENGMPKGKQGKVERIAMTHHFAVPKQFSAKEGVSAQKDYINIFSEGRVVFDNINGLSTRLSRTPSYEHLRVILISEEVARSFDLRDIINFLLRNPEARRSIRVLVCEGKTRTVLEKKGIVANPALNLRGLVEGFRKTLRIPPIMKLGDLSENLTKKENFVIQWVTAAREETTLSGAAVIRGKDARMAGWLDEEETVGLNWLKGERKRTGIIEGTDPISGEKIVYEVRKFARSIKPRHKDGRISFQVEIKTEGRLREDWVDSDDAFNEKFIARAERAAEASIKSSLKKVLVKMQKKLRLDAAGFGKRLQVEYPQVWNKVKENWDSTFSEASIEVKVNARIVEFGTRGSRGG</sequence>
<dbReference type="RefSeq" id="WP_373947825.1">
    <property type="nucleotide sequence ID" value="NZ_JBHDLN010000001.1"/>
</dbReference>
<dbReference type="Pfam" id="PF25198">
    <property type="entry name" value="Spore_GerAC_N"/>
    <property type="match status" value="1"/>
</dbReference>
<feature type="domain" description="Spore germination protein N-terminal" evidence="9">
    <location>
        <begin position="24"/>
        <end position="213"/>
    </location>
</feature>
<evidence type="ECO:0000256" key="5">
    <source>
        <dbReference type="ARBA" id="ARBA00023136"/>
    </source>
</evidence>
<comment type="subcellular location">
    <subcellularLocation>
        <location evidence="1">Membrane</location>
        <topology evidence="1">Lipid-anchor</topology>
    </subcellularLocation>
</comment>
<dbReference type="InterPro" id="IPR008844">
    <property type="entry name" value="Spore_GerAC-like"/>
</dbReference>
<reference evidence="10 11" key="1">
    <citation type="submission" date="2024-09" db="EMBL/GenBank/DDBJ databases">
        <authorList>
            <person name="Makale K.P.P."/>
            <person name="Makhzoum A."/>
            <person name="Rantong G."/>
            <person name="Rahube T.O."/>
        </authorList>
    </citation>
    <scope>NUCLEOTIDE SEQUENCE [LARGE SCALE GENOMIC DNA]</scope>
    <source>
        <strain evidence="10 11">KM_D13</strain>
    </source>
</reference>
<evidence type="ECO:0000256" key="7">
    <source>
        <dbReference type="ARBA" id="ARBA00023288"/>
    </source>
</evidence>
<evidence type="ECO:0000313" key="11">
    <source>
        <dbReference type="Proteomes" id="UP001575622"/>
    </source>
</evidence>
<dbReference type="EMBL" id="JBHDLN010000001">
    <property type="protein sequence ID" value="MFB0840648.1"/>
    <property type="molecule type" value="Genomic_DNA"/>
</dbReference>
<comment type="similarity">
    <text evidence="2">Belongs to the GerABKC lipoprotein family.</text>
</comment>
<keyword evidence="6" id="KW-0564">Palmitate</keyword>
<dbReference type="InterPro" id="IPR038501">
    <property type="entry name" value="Spore_GerAC_C_sf"/>
</dbReference>
<keyword evidence="3" id="KW-0309">Germination</keyword>
<name>A0ABV4US39_9BACL</name>
<gene>
    <name evidence="10" type="ORF">ACEU3E_00545</name>
</gene>
<evidence type="ECO:0000256" key="2">
    <source>
        <dbReference type="ARBA" id="ARBA00007886"/>
    </source>
</evidence>
<organism evidence="10 11">
    <name type="scientific">Paenibacillus oleatilyticus</name>
    <dbReference type="NCBI Taxonomy" id="2594886"/>
    <lineage>
        <taxon>Bacteria</taxon>
        <taxon>Bacillati</taxon>
        <taxon>Bacillota</taxon>
        <taxon>Bacilli</taxon>
        <taxon>Bacillales</taxon>
        <taxon>Paenibacillaceae</taxon>
        <taxon>Paenibacillus</taxon>
    </lineage>
</organism>
<protein>
    <submittedName>
        <fullName evidence="10">Ger(X)C family spore germination protein</fullName>
    </submittedName>
</protein>
<accession>A0ABV4US39</accession>
<evidence type="ECO:0000259" key="9">
    <source>
        <dbReference type="Pfam" id="PF25198"/>
    </source>
</evidence>
<dbReference type="Proteomes" id="UP001575622">
    <property type="component" value="Unassembled WGS sequence"/>
</dbReference>
<dbReference type="PANTHER" id="PTHR35789:SF1">
    <property type="entry name" value="SPORE GERMINATION PROTEIN B3"/>
    <property type="match status" value="1"/>
</dbReference>
<dbReference type="PROSITE" id="PS51257">
    <property type="entry name" value="PROKAR_LIPOPROTEIN"/>
    <property type="match status" value="1"/>
</dbReference>
<evidence type="ECO:0000313" key="10">
    <source>
        <dbReference type="EMBL" id="MFB0840648.1"/>
    </source>
</evidence>
<dbReference type="Gene3D" id="3.30.300.210">
    <property type="entry name" value="Nutrient germinant receptor protein C, domain 3"/>
    <property type="match status" value="1"/>
</dbReference>
<keyword evidence="5" id="KW-0472">Membrane</keyword>
<dbReference type="InterPro" id="IPR057336">
    <property type="entry name" value="GerAC_N"/>
</dbReference>
<keyword evidence="11" id="KW-1185">Reference proteome</keyword>
<evidence type="ECO:0000256" key="6">
    <source>
        <dbReference type="ARBA" id="ARBA00023139"/>
    </source>
</evidence>
<evidence type="ECO:0000256" key="1">
    <source>
        <dbReference type="ARBA" id="ARBA00004635"/>
    </source>
</evidence>
<dbReference type="InterPro" id="IPR046953">
    <property type="entry name" value="Spore_GerAC-like_C"/>
</dbReference>
<evidence type="ECO:0000256" key="3">
    <source>
        <dbReference type="ARBA" id="ARBA00022544"/>
    </source>
</evidence>
<evidence type="ECO:0000259" key="8">
    <source>
        <dbReference type="Pfam" id="PF05504"/>
    </source>
</evidence>
<dbReference type="Pfam" id="PF05504">
    <property type="entry name" value="Spore_GerAC"/>
    <property type="match status" value="1"/>
</dbReference>
<keyword evidence="4" id="KW-0732">Signal</keyword>